<dbReference type="GO" id="GO:0032259">
    <property type="term" value="P:methylation"/>
    <property type="evidence" value="ECO:0007669"/>
    <property type="project" value="UniProtKB-KW"/>
</dbReference>
<dbReference type="RefSeq" id="WP_133763982.1">
    <property type="nucleotide sequence ID" value="NZ_BAAARP010000001.1"/>
</dbReference>
<organism evidence="2 3">
    <name type="scientific">Amnibacterium kyonggiense</name>
    <dbReference type="NCBI Taxonomy" id="595671"/>
    <lineage>
        <taxon>Bacteria</taxon>
        <taxon>Bacillati</taxon>
        <taxon>Actinomycetota</taxon>
        <taxon>Actinomycetes</taxon>
        <taxon>Micrococcales</taxon>
        <taxon>Microbacteriaceae</taxon>
        <taxon>Amnibacterium</taxon>
    </lineage>
</organism>
<name>A0A4R7FPK4_9MICO</name>
<keyword evidence="2" id="KW-0808">Transferase</keyword>
<gene>
    <name evidence="2" type="ORF">CLV52_0168</name>
</gene>
<dbReference type="Proteomes" id="UP000295344">
    <property type="component" value="Unassembled WGS sequence"/>
</dbReference>
<dbReference type="InterPro" id="IPR013217">
    <property type="entry name" value="Methyltransf_12"/>
</dbReference>
<dbReference type="InterPro" id="IPR029063">
    <property type="entry name" value="SAM-dependent_MTases_sf"/>
</dbReference>
<evidence type="ECO:0000313" key="3">
    <source>
        <dbReference type="Proteomes" id="UP000295344"/>
    </source>
</evidence>
<dbReference type="SUPFAM" id="SSF53335">
    <property type="entry name" value="S-adenosyl-L-methionine-dependent methyltransferases"/>
    <property type="match status" value="1"/>
</dbReference>
<dbReference type="Gene3D" id="3.40.50.150">
    <property type="entry name" value="Vaccinia Virus protein VP39"/>
    <property type="match status" value="1"/>
</dbReference>
<feature type="domain" description="Methyltransferase type 12" evidence="1">
    <location>
        <begin position="58"/>
        <end position="153"/>
    </location>
</feature>
<dbReference type="EMBL" id="SOAM01000001">
    <property type="protein sequence ID" value="TDS79633.1"/>
    <property type="molecule type" value="Genomic_DNA"/>
</dbReference>
<comment type="caution">
    <text evidence="2">The sequence shown here is derived from an EMBL/GenBank/DDBJ whole genome shotgun (WGS) entry which is preliminary data.</text>
</comment>
<dbReference type="GO" id="GO:0008168">
    <property type="term" value="F:methyltransferase activity"/>
    <property type="evidence" value="ECO:0007669"/>
    <property type="project" value="UniProtKB-KW"/>
</dbReference>
<evidence type="ECO:0000313" key="2">
    <source>
        <dbReference type="EMBL" id="TDS79633.1"/>
    </source>
</evidence>
<proteinExistence type="predicted"/>
<reference evidence="2 3" key="1">
    <citation type="submission" date="2019-03" db="EMBL/GenBank/DDBJ databases">
        <title>Genomic Encyclopedia of Archaeal and Bacterial Type Strains, Phase II (KMG-II): from individual species to whole genera.</title>
        <authorList>
            <person name="Goeker M."/>
        </authorList>
    </citation>
    <scope>NUCLEOTIDE SEQUENCE [LARGE SCALE GENOMIC DNA]</scope>
    <source>
        <strain evidence="2 3">DSM 24782</strain>
    </source>
</reference>
<dbReference type="OrthoDB" id="8385759at2"/>
<accession>A0A4R7FPK4</accession>
<dbReference type="AlphaFoldDB" id="A0A4R7FPK4"/>
<dbReference type="CDD" id="cd02440">
    <property type="entry name" value="AdoMet_MTases"/>
    <property type="match status" value="1"/>
</dbReference>
<evidence type="ECO:0000259" key="1">
    <source>
        <dbReference type="Pfam" id="PF08242"/>
    </source>
</evidence>
<protein>
    <submittedName>
        <fullName evidence="2">Methyltransferase family protein</fullName>
    </submittedName>
</protein>
<sequence length="274" mass="30347">MDEWIALNRTNWDERAAPHAASPDYAVERFVADPAFLSDVVRFDLPRLPDVRGKRGVHLQCHIGTDTLSLARLGAEMTGLDFSAPALAEATALAARAGASIRFVESTVDGALDVLEPGSFDFVYTGIGAICWLPDIAAWARTVAGLLRPGGELFIRDGHPMLWAIDEARMDALTVRYPYFETAEPQVFDEPGTYVASEHEFVHTRTASWSHGIGETITALFAAGLRLTLLEEHRSVPWEALPGRMVRTEFDEWRLAEGEDLLPLTFTIRAVKER</sequence>
<keyword evidence="3" id="KW-1185">Reference proteome</keyword>
<keyword evidence="2" id="KW-0489">Methyltransferase</keyword>
<dbReference type="Pfam" id="PF08242">
    <property type="entry name" value="Methyltransf_12"/>
    <property type="match status" value="1"/>
</dbReference>